<keyword evidence="10 17" id="KW-0479">Metal-binding</keyword>
<feature type="binding site" evidence="17">
    <location>
        <position position="391"/>
    </location>
    <ligand>
        <name>substrate</name>
        <note>ligand shared between dimeric partners</note>
    </ligand>
</feature>
<dbReference type="GO" id="GO:0042802">
    <property type="term" value="F:identical protein binding"/>
    <property type="evidence" value="ECO:0007669"/>
    <property type="project" value="TreeGrafter"/>
</dbReference>
<evidence type="ECO:0000256" key="13">
    <source>
        <dbReference type="ARBA" id="ARBA00022840"/>
    </source>
</evidence>
<dbReference type="InterPro" id="IPR035966">
    <property type="entry name" value="PKF_sf"/>
</dbReference>
<dbReference type="PANTHER" id="PTHR13697:SF57">
    <property type="entry name" value="ATP-DEPENDENT 6-PHOSPHOFRUCTOKINASE SUBUNIT ALPHA"/>
    <property type="match status" value="1"/>
</dbReference>
<feature type="region of interest" description="N-terminal catalytic PFK domain 1" evidence="17">
    <location>
        <begin position="1"/>
        <end position="580"/>
    </location>
</feature>
<evidence type="ECO:0000256" key="12">
    <source>
        <dbReference type="ARBA" id="ARBA00022777"/>
    </source>
</evidence>
<feature type="binding site" evidence="17">
    <location>
        <position position="760"/>
    </location>
    <ligand>
        <name>beta-D-fructose 2,6-bisphosphate</name>
        <dbReference type="ChEBI" id="CHEBI:58579"/>
        <note>allosteric activator; ligand shared between dimeric partners</note>
    </ligand>
</feature>
<feature type="active site" description="Proton acceptor" evidence="17">
    <location>
        <position position="356"/>
    </location>
</feature>
<comment type="subcellular location">
    <subcellularLocation>
        <location evidence="3 17">Cytoplasm</location>
    </subcellularLocation>
    <subcellularLocation>
        <location evidence="4">Mitochondrion outer membrane</location>
        <topology evidence="4">Peripheral membrane protein</topology>
        <orientation evidence="4">Cytoplasmic side</orientation>
    </subcellularLocation>
</comment>
<dbReference type="GO" id="GO:0030388">
    <property type="term" value="P:fructose 1,6-bisphosphate metabolic process"/>
    <property type="evidence" value="ECO:0007669"/>
    <property type="project" value="TreeGrafter"/>
</dbReference>
<reference evidence="22" key="2">
    <citation type="submission" date="2012-08" db="EMBL/GenBank/DDBJ databases">
        <title>Genome sequence of Kazachstania naganishii.</title>
        <authorList>
            <person name="Gordon J.L."/>
            <person name="Armisen D."/>
            <person name="Proux-Wera E."/>
            <person name="OhEigeartaigh S.S."/>
            <person name="Byrne K.P."/>
            <person name="Wolfe K.H."/>
        </authorList>
    </citation>
    <scope>NUCLEOTIDE SEQUENCE [LARGE SCALE GENOMIC DNA]</scope>
    <source>
        <strain evidence="22">ATCC MYA-139 / BCRC 22969 / CBS 8797 / CCRC 22969 / KCTC 17520 / NBRC 10181 / NCYC 3082</strain>
    </source>
</reference>
<dbReference type="HAMAP" id="MF_03184">
    <property type="entry name" value="Phosphofructokinase_I_E"/>
    <property type="match status" value="1"/>
</dbReference>
<dbReference type="GO" id="GO:0051453">
    <property type="term" value="P:regulation of intracellular pH"/>
    <property type="evidence" value="ECO:0007669"/>
    <property type="project" value="EnsemblFungi"/>
</dbReference>
<dbReference type="PANTHER" id="PTHR13697">
    <property type="entry name" value="PHOSPHOFRUCTOKINASE"/>
    <property type="match status" value="1"/>
</dbReference>
<keyword evidence="12 17" id="KW-0418">Kinase</keyword>
<comment type="pathway">
    <text evidence="5 17 18">Carbohydrate degradation; glycolysis; D-glyceraldehyde 3-phosphate and glycerone phosphate from D-glucose: step 3/4.</text>
</comment>
<feature type="binding site" description="in other chain" evidence="17">
    <location>
        <position position="665"/>
    </location>
    <ligand>
        <name>beta-D-fructose 2,6-bisphosphate</name>
        <dbReference type="ChEBI" id="CHEBI:58579"/>
        <note>allosteric activator; ligand shared between dimeric partners</note>
    </ligand>
</feature>
<dbReference type="FunFam" id="3.40.50.460:FF:000007">
    <property type="entry name" value="ATP-dependent 6-phosphofructokinase"/>
    <property type="match status" value="1"/>
</dbReference>
<dbReference type="Pfam" id="PF00365">
    <property type="entry name" value="PFK"/>
    <property type="match status" value="2"/>
</dbReference>
<evidence type="ECO:0000256" key="7">
    <source>
        <dbReference type="ARBA" id="ARBA00022490"/>
    </source>
</evidence>
<evidence type="ECO:0000256" key="16">
    <source>
        <dbReference type="ARBA" id="ARBA00048070"/>
    </source>
</evidence>
<evidence type="ECO:0000256" key="8">
    <source>
        <dbReference type="ARBA" id="ARBA00022533"/>
    </source>
</evidence>
<feature type="binding site" description="in other chain" evidence="17">
    <location>
        <begin position="859"/>
        <end position="862"/>
    </location>
    <ligand>
        <name>beta-D-fructose 2,6-bisphosphate</name>
        <dbReference type="ChEBI" id="CHEBI:58579"/>
        <note>allosteric activator; ligand shared between dimeric partners</note>
    </ligand>
</feature>
<dbReference type="NCBIfam" id="TIGR02478">
    <property type="entry name" value="6PF1K_euk"/>
    <property type="match status" value="1"/>
</dbReference>
<keyword evidence="13 17" id="KW-0067">ATP-binding</keyword>
<feature type="binding site" evidence="17">
    <location>
        <begin position="278"/>
        <end position="279"/>
    </location>
    <ligand>
        <name>ATP</name>
        <dbReference type="ChEBI" id="CHEBI:30616"/>
    </ligand>
</feature>
<dbReference type="GO" id="GO:0070095">
    <property type="term" value="F:fructose-6-phosphate binding"/>
    <property type="evidence" value="ECO:0007669"/>
    <property type="project" value="TreeGrafter"/>
</dbReference>
<dbReference type="UniPathway" id="UPA00109">
    <property type="reaction ID" value="UER00182"/>
</dbReference>
<feature type="region of interest" description="Interdomain linker" evidence="17">
    <location>
        <begin position="581"/>
        <end position="594"/>
    </location>
</feature>
<dbReference type="EC" id="2.7.1.11" evidence="17"/>
<dbReference type="GO" id="GO:0006002">
    <property type="term" value="P:fructose 6-phosphate metabolic process"/>
    <property type="evidence" value="ECO:0007669"/>
    <property type="project" value="EnsemblFungi"/>
</dbReference>
<dbReference type="KEGG" id="kng:KNAG_0K00580"/>
<dbReference type="GO" id="GO:0061621">
    <property type="term" value="P:canonical glycolysis"/>
    <property type="evidence" value="ECO:0007669"/>
    <property type="project" value="TreeGrafter"/>
</dbReference>
<feature type="domain" description="Phosphofructokinase" evidence="19">
    <location>
        <begin position="595"/>
        <end position="885"/>
    </location>
</feature>
<dbReference type="HOGENOM" id="CLU_011053_0_0_1"/>
<dbReference type="Gene3D" id="3.40.50.450">
    <property type="match status" value="2"/>
</dbReference>
<feature type="domain" description="Phosphofructokinase N-terminal" evidence="20">
    <location>
        <begin position="9"/>
        <end position="101"/>
    </location>
</feature>
<dbReference type="InterPro" id="IPR022953">
    <property type="entry name" value="ATP_PFK"/>
</dbReference>
<reference evidence="21 22" key="1">
    <citation type="journal article" date="2011" name="Proc. Natl. Acad. Sci. U.S.A.">
        <title>Evolutionary erosion of yeast sex chromosomes by mating-type switching accidents.</title>
        <authorList>
            <person name="Gordon J.L."/>
            <person name="Armisen D."/>
            <person name="Proux-Wera E."/>
            <person name="Oheigeartaigh S.S."/>
            <person name="Byrne K.P."/>
            <person name="Wolfe K.H."/>
        </authorList>
    </citation>
    <scope>NUCLEOTIDE SEQUENCE [LARGE SCALE GENOMIC DNA]</scope>
    <source>
        <strain evidence="22">ATCC MYA-139 / BCRC 22969 / CBS 8797 / CCRC 22969 / KCTC 17520 / NBRC 10181 / NCYC 3082</strain>
    </source>
</reference>
<feature type="binding site" evidence="17">
    <location>
        <begin position="308"/>
        <end position="311"/>
    </location>
    <ligand>
        <name>ATP</name>
        <dbReference type="ChEBI" id="CHEBI:30616"/>
    </ligand>
</feature>
<dbReference type="SUPFAM" id="SSF53784">
    <property type="entry name" value="Phosphofructokinase"/>
    <property type="match status" value="2"/>
</dbReference>
<dbReference type="EMBL" id="HE978324">
    <property type="protein sequence ID" value="CCK72426.1"/>
    <property type="molecule type" value="Genomic_DNA"/>
</dbReference>
<dbReference type="InterPro" id="IPR040712">
    <property type="entry name" value="Pfk_N"/>
</dbReference>
<evidence type="ECO:0000256" key="18">
    <source>
        <dbReference type="PIRNR" id="PIRNR000533"/>
    </source>
</evidence>
<dbReference type="PROSITE" id="PS00433">
    <property type="entry name" value="PHOSPHOFRUCTOKINASE"/>
    <property type="match status" value="2"/>
</dbReference>
<feature type="binding site" description="in other chain" evidence="17">
    <location>
        <begin position="722"/>
        <end position="726"/>
    </location>
    <ligand>
        <name>beta-D-fructose 2,6-bisphosphate</name>
        <dbReference type="ChEBI" id="CHEBI:58579"/>
        <note>allosteric activator; ligand shared between dimeric partners</note>
    </ligand>
</feature>
<dbReference type="GO" id="GO:0005945">
    <property type="term" value="C:6-phosphofructokinase complex"/>
    <property type="evidence" value="ECO:0007669"/>
    <property type="project" value="EnsemblFungi"/>
</dbReference>
<dbReference type="Gene3D" id="3.10.180.90">
    <property type="match status" value="1"/>
</dbReference>
<keyword evidence="11 17" id="KW-0547">Nucleotide-binding</keyword>
<dbReference type="GO" id="GO:0016208">
    <property type="term" value="F:AMP binding"/>
    <property type="evidence" value="ECO:0007669"/>
    <property type="project" value="TreeGrafter"/>
</dbReference>
<dbReference type="PIRSF" id="PIRSF000533">
    <property type="entry name" value="ATP_PFK_euk"/>
    <property type="match status" value="1"/>
</dbReference>
<keyword evidence="8 17" id="KW-0021">Allosteric enzyme</keyword>
<name>J7SAR7_HUIN7</name>
<organism evidence="21 22">
    <name type="scientific">Huiozyma naganishii (strain ATCC MYA-139 / BCRC 22969 / CBS 8797 / KCTC 17520 / NBRC 10181 / NCYC 3082 / Yp74L-3)</name>
    <name type="common">Yeast</name>
    <name type="synonym">Kazachstania naganishii</name>
    <dbReference type="NCBI Taxonomy" id="1071383"/>
    <lineage>
        <taxon>Eukaryota</taxon>
        <taxon>Fungi</taxon>
        <taxon>Dikarya</taxon>
        <taxon>Ascomycota</taxon>
        <taxon>Saccharomycotina</taxon>
        <taxon>Saccharomycetes</taxon>
        <taxon>Saccharomycetales</taxon>
        <taxon>Saccharomycetaceae</taxon>
        <taxon>Huiozyma</taxon>
    </lineage>
</organism>
<dbReference type="InterPro" id="IPR015912">
    <property type="entry name" value="Phosphofructokinase_CS"/>
</dbReference>
<dbReference type="FunFam" id="3.40.50.460:FF:000008">
    <property type="entry name" value="ATP-dependent 6-phosphofructokinase"/>
    <property type="match status" value="1"/>
</dbReference>
<evidence type="ECO:0000256" key="6">
    <source>
        <dbReference type="ARBA" id="ARBA00011412"/>
    </source>
</evidence>
<evidence type="ECO:0000256" key="17">
    <source>
        <dbReference type="HAMAP-Rule" id="MF_03184"/>
    </source>
</evidence>
<feature type="binding site" description="in other chain" evidence="17">
    <location>
        <position position="953"/>
    </location>
    <ligand>
        <name>beta-D-fructose 2,6-bisphosphate</name>
        <dbReference type="ChEBI" id="CHEBI:58579"/>
        <note>allosteric activator; ligand shared between dimeric partners</note>
    </ligand>
</feature>
<dbReference type="STRING" id="1071383.J7SAR7"/>
<evidence type="ECO:0000256" key="2">
    <source>
        <dbReference type="ARBA" id="ARBA00002659"/>
    </source>
</evidence>
<keyword evidence="7 17" id="KW-0963">Cytoplasm</keyword>
<comment type="subunit">
    <text evidence="6 17">Heterooctamer of 4 alpha and 4 beta chains.</text>
</comment>
<dbReference type="OrthoDB" id="537915at2759"/>
<keyword evidence="14 17" id="KW-0460">Magnesium</keyword>
<feature type="binding site" description="in other chain" evidence="17">
    <location>
        <begin position="398"/>
        <end position="400"/>
    </location>
    <ligand>
        <name>substrate</name>
        <note>ligand shared between dimeric partners</note>
    </ligand>
</feature>
<feature type="binding site" description="in other chain" evidence="17">
    <location>
        <begin position="767"/>
        <end position="769"/>
    </location>
    <ligand>
        <name>beta-D-fructose 2,6-bisphosphate</name>
        <dbReference type="ChEBI" id="CHEBI:58579"/>
        <note>allosteric activator; ligand shared between dimeric partners</note>
    </ligand>
</feature>
<dbReference type="RefSeq" id="XP_022466671.1">
    <property type="nucleotide sequence ID" value="XM_022610368.1"/>
</dbReference>
<comment type="function">
    <text evidence="2 17">Catalyzes the phosphorylation of D-fructose 6-phosphate to fructose 1,6-bisphosphate by ATP, the first committing step of glycolysis.</text>
</comment>
<comment type="similarity">
    <text evidence="18">Belongs to the phosphofructokinase type A (PFKA) family. ATP-dependent PFK group I subfamily. Eukaryotic two domain clade "E" sub-subfamily.</text>
</comment>
<comment type="catalytic activity">
    <reaction evidence="16 17 18">
        <text>beta-D-fructose 6-phosphate + ATP = beta-D-fructose 1,6-bisphosphate + ADP + H(+)</text>
        <dbReference type="Rhea" id="RHEA:16109"/>
        <dbReference type="ChEBI" id="CHEBI:15378"/>
        <dbReference type="ChEBI" id="CHEBI:30616"/>
        <dbReference type="ChEBI" id="CHEBI:32966"/>
        <dbReference type="ChEBI" id="CHEBI:57634"/>
        <dbReference type="ChEBI" id="CHEBI:456216"/>
        <dbReference type="EC" id="2.7.1.11"/>
    </reaction>
</comment>
<evidence type="ECO:0000256" key="1">
    <source>
        <dbReference type="ARBA" id="ARBA00001946"/>
    </source>
</evidence>
<evidence type="ECO:0000259" key="20">
    <source>
        <dbReference type="Pfam" id="PF18468"/>
    </source>
</evidence>
<comment type="similarity">
    <text evidence="17">Belongs to the phosphofructokinase type A (PFKA) family. ATP-dependent PFK group I subfamily. Eukaryotic two domain clade 'E' sub-subfamily.</text>
</comment>
<keyword evidence="15 17" id="KW-0324">Glycolysis</keyword>
<evidence type="ECO:0000259" key="19">
    <source>
        <dbReference type="Pfam" id="PF00365"/>
    </source>
</evidence>
<dbReference type="Pfam" id="PF18468">
    <property type="entry name" value="Pfk_N"/>
    <property type="match status" value="1"/>
</dbReference>
<keyword evidence="22" id="KW-1185">Reference proteome</keyword>
<feature type="domain" description="Phosphofructokinase" evidence="19">
    <location>
        <begin position="207"/>
        <end position="514"/>
    </location>
</feature>
<feature type="binding site" evidence="17">
    <location>
        <position position="853"/>
    </location>
    <ligand>
        <name>beta-D-fructose 2,6-bisphosphate</name>
        <dbReference type="ChEBI" id="CHEBI:58579"/>
        <note>allosteric activator; ligand shared between dimeric partners</note>
    </ligand>
</feature>
<evidence type="ECO:0000256" key="4">
    <source>
        <dbReference type="ARBA" id="ARBA00004570"/>
    </source>
</evidence>
<accession>J7SAR7</accession>
<dbReference type="AlphaFoldDB" id="J7SAR7"/>
<feature type="binding site" evidence="17">
    <location>
        <position position="309"/>
    </location>
    <ligand>
        <name>Mg(2+)</name>
        <dbReference type="ChEBI" id="CHEBI:18420"/>
        <note>catalytic</note>
    </ligand>
</feature>
<evidence type="ECO:0000256" key="3">
    <source>
        <dbReference type="ARBA" id="ARBA00004496"/>
    </source>
</evidence>
<dbReference type="GeneID" id="34528193"/>
<evidence type="ECO:0000256" key="11">
    <source>
        <dbReference type="ARBA" id="ARBA00022741"/>
    </source>
</evidence>
<dbReference type="GO" id="GO:0046961">
    <property type="term" value="F:proton-transporting ATPase activity, rotational mechanism"/>
    <property type="evidence" value="ECO:0007669"/>
    <property type="project" value="EnsemblFungi"/>
</dbReference>
<evidence type="ECO:0000313" key="21">
    <source>
        <dbReference type="EMBL" id="CCK72426.1"/>
    </source>
</evidence>
<evidence type="ECO:0000256" key="10">
    <source>
        <dbReference type="ARBA" id="ARBA00022723"/>
    </source>
</evidence>
<evidence type="ECO:0000256" key="15">
    <source>
        <dbReference type="ARBA" id="ARBA00023152"/>
    </source>
</evidence>
<feature type="binding site" evidence="17">
    <location>
        <position position="215"/>
    </location>
    <ligand>
        <name>ATP</name>
        <dbReference type="ChEBI" id="CHEBI:30616"/>
    </ligand>
</feature>
<dbReference type="GO" id="GO:0005524">
    <property type="term" value="F:ATP binding"/>
    <property type="evidence" value="ECO:0007669"/>
    <property type="project" value="UniProtKB-KW"/>
</dbReference>
<evidence type="ECO:0000256" key="9">
    <source>
        <dbReference type="ARBA" id="ARBA00022679"/>
    </source>
</evidence>
<feature type="region of interest" description="C-terminal regulatory PFK domain 2" evidence="17">
    <location>
        <begin position="595"/>
        <end position="989"/>
    </location>
</feature>
<dbReference type="GO" id="GO:0003872">
    <property type="term" value="F:6-phosphofructokinase activity"/>
    <property type="evidence" value="ECO:0007669"/>
    <property type="project" value="UniProtKB-UniRule"/>
</dbReference>
<comment type="cofactor">
    <cofactor evidence="1 17">
        <name>Mg(2+)</name>
        <dbReference type="ChEBI" id="CHEBI:18420"/>
    </cofactor>
</comment>
<dbReference type="PRINTS" id="PR00476">
    <property type="entry name" value="PHFRCTKINASE"/>
</dbReference>
<keyword evidence="9 17" id="KW-0808">Transferase</keyword>
<feature type="binding site" description="in other chain" evidence="17">
    <location>
        <position position="827"/>
    </location>
    <ligand>
        <name>beta-D-fructose 2,6-bisphosphate</name>
        <dbReference type="ChEBI" id="CHEBI:58579"/>
        <note>allosteric activator; ligand shared between dimeric partners</note>
    </ligand>
</feature>
<feature type="binding site" description="in other chain" evidence="17">
    <location>
        <position position="455"/>
    </location>
    <ligand>
        <name>substrate</name>
        <note>ligand shared between dimeric partners</note>
    </ligand>
</feature>
<proteinExistence type="inferred from homology"/>
<feature type="binding site" description="in other chain" evidence="17">
    <location>
        <begin position="354"/>
        <end position="356"/>
    </location>
    <ligand>
        <name>substrate</name>
        <note>ligand shared between dimeric partners</note>
    </ligand>
</feature>
<dbReference type="FunFam" id="3.40.50.450:FF:000010">
    <property type="entry name" value="ATP-dependent 6-phosphofructokinase"/>
    <property type="match status" value="1"/>
</dbReference>
<dbReference type="GO" id="GO:0048029">
    <property type="term" value="F:monosaccharide binding"/>
    <property type="evidence" value="ECO:0007669"/>
    <property type="project" value="TreeGrafter"/>
</dbReference>
<evidence type="ECO:0000256" key="5">
    <source>
        <dbReference type="ARBA" id="ARBA00004679"/>
    </source>
</evidence>
<evidence type="ECO:0000313" key="22">
    <source>
        <dbReference type="Proteomes" id="UP000006310"/>
    </source>
</evidence>
<comment type="activity regulation">
    <text evidence="17">Allosterically activated by ADP, AMP, or fructose 2,6-bisphosphate, and allosterically inhibited by ATP or citrate.</text>
</comment>
<dbReference type="Gene3D" id="3.40.50.460">
    <property type="entry name" value="Phosphofructokinase domain"/>
    <property type="match status" value="2"/>
</dbReference>
<evidence type="ECO:0000256" key="14">
    <source>
        <dbReference type="ARBA" id="ARBA00022842"/>
    </source>
</evidence>
<dbReference type="OMA" id="WHNLGGS"/>
<feature type="binding site" description="in other chain" evidence="17">
    <location>
        <begin position="488"/>
        <end position="491"/>
    </location>
    <ligand>
        <name>substrate</name>
        <note>ligand shared between dimeric partners</note>
    </ligand>
</feature>
<dbReference type="GO" id="GO:0046872">
    <property type="term" value="F:metal ion binding"/>
    <property type="evidence" value="ECO:0007669"/>
    <property type="project" value="UniProtKB-KW"/>
</dbReference>
<gene>
    <name evidence="21" type="primary">KNAG0K00580</name>
    <name evidence="21" type="ordered locus">KNAG_0K00580</name>
</gene>
<dbReference type="eggNOG" id="KOG2440">
    <property type="taxonomic scope" value="Eukaryota"/>
</dbReference>
<dbReference type="GO" id="GO:0005741">
    <property type="term" value="C:mitochondrial outer membrane"/>
    <property type="evidence" value="ECO:0007669"/>
    <property type="project" value="UniProtKB-SubCell"/>
</dbReference>
<dbReference type="InterPro" id="IPR000023">
    <property type="entry name" value="Phosphofructokinase_dom"/>
</dbReference>
<feature type="binding site" evidence="17">
    <location>
        <position position="482"/>
    </location>
    <ligand>
        <name>substrate</name>
        <note>ligand shared between dimeric partners</note>
    </ligand>
</feature>
<sequence>MLFQDSCCGVAFRSLVTTDEKLFQQTIQFYHSLGFSTIKDYNKFKHGENSLLTAGTSEDSLMEVWLESFKLSELDESGFRVPQQEASNKEQSQGSLLKIRLSMRKDETQVNGSFQITYFSTELDQLVAKFKAQKVAENVYSIVDPLNNTIQFTNYASALDKTPTTADFFQKPAEDAGAASAELSTSSSEDALTKLKTSLGSLQPKKKIAVMTSGGDSPGMCAAVRAVVRTGIHFGCDVYAVYEGYEGLLRGGDLLKKMSWEDVRGWLSEGGTLIGTARSVEFRQREGRKRAAGNLIRRGIDALVVCGGDGSLTGADLFRHEWPSLVEELVKDGTFTQEQVNPYRNLTIVGLVGSIDNDMSGTDSTIGAYSALERICEMVDYIDATAKSHSRAFVVEVMGRHCGWLALMAGIATGADYIFIPERAVPRGKWQEELKQVCQRHRDKGRRNNTIIVAEGALDDELNPVTAEDVKDTLVELGLDTKVTILGHVQRGGTAVAHDRWLATLQGVDAVKAVLENTPETPSPLIGILENKIIRMPLVESVKLTKSVADAIESKNFDKAISLRDTEFIELYENFLSTTVRDDGSELLPENERLNIAVVHVGAPSAALNAATRAATLYCLSHGHKPFAIMNGFSGLIQTGKVKELSWIDVENWHNLGGSEIGTNRSVAAEDMGTIAYYLQKFKIDGLIILGGFEGFKSLKQLRDSRKDHPIFNIPMVLIPATISNNVPGTEYSLGVDTCLNALVNYTDDIKQSASASRKRVFVVEVQGGHSGYIASFTGLVTGAVSVYTPESKIDLTSIKEDLTLLQENFRHDKGENRNGKILIRNEQASSVYSTDLIADIISEQSKGRFGVRTAIPGHAQQGGVPSSKDRVTASRYAVKCCKFIEQWNKKNTAKCTDEDAHVLRFTYNAQGEKVPTVEHEDESASVICVNGSQISYKPIADLWENETDIYLRKGQDVHWREFNKVGDILSGRLRLRAEVAAGECQQNA</sequence>
<dbReference type="InterPro" id="IPR009161">
    <property type="entry name" value="6-Pfructokinase_euk"/>
</dbReference>
<dbReference type="Proteomes" id="UP000006310">
    <property type="component" value="Chromosome 11"/>
</dbReference>
<protein>
    <recommendedName>
        <fullName evidence="17">ATP-dependent 6-phosphofructokinase</fullName>
        <shortName evidence="17">ATP-PFK</shortName>
        <shortName evidence="17">Phosphofructokinase</shortName>
        <ecNumber evidence="17">2.7.1.11</ecNumber>
    </recommendedName>
    <alternativeName>
        <fullName evidence="17">Phosphohexokinase</fullName>
    </alternativeName>
</protein>